<evidence type="ECO:0000313" key="3">
    <source>
        <dbReference type="Proteomes" id="UP000280834"/>
    </source>
</evidence>
<evidence type="ECO:0000256" key="1">
    <source>
        <dbReference type="SAM" id="SignalP"/>
    </source>
</evidence>
<dbReference type="WBParaSite" id="BTMF_0000200001-mRNA-1">
    <property type="protein sequence ID" value="BTMF_0000200001-mRNA-1"/>
    <property type="gene ID" value="BTMF_0000200001"/>
</dbReference>
<proteinExistence type="predicted"/>
<name>A0A0R3Q6P6_9BILA</name>
<evidence type="ECO:0000313" key="2">
    <source>
        <dbReference type="EMBL" id="VDO09982.1"/>
    </source>
</evidence>
<dbReference type="AlphaFoldDB" id="A0A0R3Q6P6"/>
<keyword evidence="3" id="KW-1185">Reference proteome</keyword>
<keyword evidence="1" id="KW-0732">Signal</keyword>
<protein>
    <submittedName>
        <fullName evidence="4">Secreted protein</fullName>
    </submittedName>
</protein>
<dbReference type="EMBL" id="UZAG01000946">
    <property type="protein sequence ID" value="VDO09982.1"/>
    <property type="molecule type" value="Genomic_DNA"/>
</dbReference>
<reference evidence="2 3" key="2">
    <citation type="submission" date="2018-11" db="EMBL/GenBank/DDBJ databases">
        <authorList>
            <consortium name="Pathogen Informatics"/>
        </authorList>
    </citation>
    <scope>NUCLEOTIDE SEQUENCE [LARGE SCALE GENOMIC DNA]</scope>
</reference>
<sequence length="68" mass="8033">MRSSALITYLLALLFNQILWKLRTIERLFQHYNTNHAKELKQPNGCNIYTNAICIFLKLLNSDLFISF</sequence>
<evidence type="ECO:0000313" key="4">
    <source>
        <dbReference type="WBParaSite" id="BTMF_0000200001-mRNA-1"/>
    </source>
</evidence>
<reference evidence="4" key="1">
    <citation type="submission" date="2017-02" db="UniProtKB">
        <authorList>
            <consortium name="WormBaseParasite"/>
        </authorList>
    </citation>
    <scope>IDENTIFICATION</scope>
</reference>
<dbReference type="Proteomes" id="UP000280834">
    <property type="component" value="Unassembled WGS sequence"/>
</dbReference>
<accession>A0A0R3Q6P6</accession>
<feature type="signal peptide" evidence="1">
    <location>
        <begin position="1"/>
        <end position="21"/>
    </location>
</feature>
<feature type="chain" id="PRO_5043130559" evidence="1">
    <location>
        <begin position="22"/>
        <end position="68"/>
    </location>
</feature>
<organism evidence="4">
    <name type="scientific">Brugia timori</name>
    <dbReference type="NCBI Taxonomy" id="42155"/>
    <lineage>
        <taxon>Eukaryota</taxon>
        <taxon>Metazoa</taxon>
        <taxon>Ecdysozoa</taxon>
        <taxon>Nematoda</taxon>
        <taxon>Chromadorea</taxon>
        <taxon>Rhabditida</taxon>
        <taxon>Spirurina</taxon>
        <taxon>Spiruromorpha</taxon>
        <taxon>Filarioidea</taxon>
        <taxon>Onchocercidae</taxon>
        <taxon>Brugia</taxon>
    </lineage>
</organism>
<gene>
    <name evidence="2" type="ORF">BTMF_LOCUS1328</name>
</gene>